<gene>
    <name evidence="2" type="ORF">Cadr_000022898</name>
</gene>
<name>A0A5N4CHF5_CAMDR</name>
<feature type="region of interest" description="Disordered" evidence="1">
    <location>
        <begin position="29"/>
        <end position="49"/>
    </location>
</feature>
<evidence type="ECO:0000313" key="2">
    <source>
        <dbReference type="EMBL" id="KAB1258210.1"/>
    </source>
</evidence>
<proteinExistence type="predicted"/>
<organism evidence="2 3">
    <name type="scientific">Camelus dromedarius</name>
    <name type="common">Dromedary</name>
    <name type="synonym">Arabian camel</name>
    <dbReference type="NCBI Taxonomy" id="9838"/>
    <lineage>
        <taxon>Eukaryota</taxon>
        <taxon>Metazoa</taxon>
        <taxon>Chordata</taxon>
        <taxon>Craniata</taxon>
        <taxon>Vertebrata</taxon>
        <taxon>Euteleostomi</taxon>
        <taxon>Mammalia</taxon>
        <taxon>Eutheria</taxon>
        <taxon>Laurasiatheria</taxon>
        <taxon>Artiodactyla</taxon>
        <taxon>Tylopoda</taxon>
        <taxon>Camelidae</taxon>
        <taxon>Camelus</taxon>
    </lineage>
</organism>
<protein>
    <submittedName>
        <fullName evidence="2">Uncharacterized protein</fullName>
    </submittedName>
</protein>
<comment type="caution">
    <text evidence="2">The sequence shown here is derived from an EMBL/GenBank/DDBJ whole genome shotgun (WGS) entry which is preliminary data.</text>
</comment>
<sequence>MAARAVDALECGHSVPEQLRVEPTLCPSCTTDSSSQEKPAPASSPGADTIPSWHLVCSNTKLSGVAV</sequence>
<evidence type="ECO:0000256" key="1">
    <source>
        <dbReference type="SAM" id="MobiDB-lite"/>
    </source>
</evidence>
<keyword evidence="3" id="KW-1185">Reference proteome</keyword>
<dbReference type="Proteomes" id="UP000299084">
    <property type="component" value="Unassembled WGS sequence"/>
</dbReference>
<evidence type="ECO:0000313" key="3">
    <source>
        <dbReference type="Proteomes" id="UP000299084"/>
    </source>
</evidence>
<reference evidence="2 3" key="1">
    <citation type="journal article" date="2019" name="Mol. Ecol. Resour.">
        <title>Improving Illumina assemblies with Hi-C and long reads: an example with the North African dromedary.</title>
        <authorList>
            <person name="Elbers J.P."/>
            <person name="Rogers M.F."/>
            <person name="Perelman P.L."/>
            <person name="Proskuryakova A.A."/>
            <person name="Serdyukova N.A."/>
            <person name="Johnson W.E."/>
            <person name="Horin P."/>
            <person name="Corander J."/>
            <person name="Murphy D."/>
            <person name="Burger P.A."/>
        </authorList>
    </citation>
    <scope>NUCLEOTIDE SEQUENCE [LARGE SCALE GENOMIC DNA]</scope>
    <source>
        <strain evidence="2">Drom800</strain>
        <tissue evidence="2">Blood</tissue>
    </source>
</reference>
<dbReference type="AlphaFoldDB" id="A0A5N4CHF5"/>
<dbReference type="EMBL" id="JWIN03000025">
    <property type="protein sequence ID" value="KAB1258210.1"/>
    <property type="molecule type" value="Genomic_DNA"/>
</dbReference>
<accession>A0A5N4CHF5</accession>